<reference evidence="14" key="2">
    <citation type="submission" date="2020-09" db="EMBL/GenBank/DDBJ databases">
        <authorList>
            <person name="Sun Q."/>
            <person name="Sedlacek I."/>
        </authorList>
    </citation>
    <scope>NUCLEOTIDE SEQUENCE</scope>
    <source>
        <strain evidence="14">CCM 7086</strain>
    </source>
</reference>
<dbReference type="AlphaFoldDB" id="A0A8J2ULD7"/>
<name>A0A8J2ULD7_9BURK</name>
<feature type="coiled-coil region" evidence="7">
    <location>
        <begin position="204"/>
        <end position="231"/>
    </location>
</feature>
<feature type="domain" description="CusB-like beta-barrel" evidence="11">
    <location>
        <begin position="276"/>
        <end position="349"/>
    </location>
</feature>
<evidence type="ECO:0000256" key="1">
    <source>
        <dbReference type="ARBA" id="ARBA00009477"/>
    </source>
</evidence>
<evidence type="ECO:0000256" key="4">
    <source>
        <dbReference type="ARBA" id="ARBA00023285"/>
    </source>
</evidence>
<dbReference type="GO" id="GO:0016020">
    <property type="term" value="C:membrane"/>
    <property type="evidence" value="ECO:0007669"/>
    <property type="project" value="InterPro"/>
</dbReference>
<evidence type="ECO:0000259" key="13">
    <source>
        <dbReference type="Pfam" id="PF25975"/>
    </source>
</evidence>
<keyword evidence="9" id="KW-0472">Membrane</keyword>
<keyword evidence="15" id="KW-1185">Reference proteome</keyword>
<feature type="domain" description="CzcB-like alpha-helical hairpin" evidence="10">
    <location>
        <begin position="168"/>
        <end position="227"/>
    </location>
</feature>
<dbReference type="Gene3D" id="2.40.30.170">
    <property type="match status" value="1"/>
</dbReference>
<dbReference type="Gene3D" id="2.40.420.20">
    <property type="match status" value="1"/>
</dbReference>
<dbReference type="FunFam" id="2.40.420.20:FF:000006">
    <property type="entry name" value="RND family efflux transporter MFP subunit"/>
    <property type="match status" value="1"/>
</dbReference>
<evidence type="ECO:0000259" key="12">
    <source>
        <dbReference type="Pfam" id="PF25973"/>
    </source>
</evidence>
<dbReference type="PANTHER" id="PTHR30097">
    <property type="entry name" value="CATION EFFLUX SYSTEM PROTEIN CUSB"/>
    <property type="match status" value="1"/>
</dbReference>
<keyword evidence="2" id="KW-0813">Transport</keyword>
<keyword evidence="7" id="KW-0175">Coiled coil</keyword>
<dbReference type="Pfam" id="PF25973">
    <property type="entry name" value="BSH_CzcB"/>
    <property type="match status" value="1"/>
</dbReference>
<dbReference type="Proteomes" id="UP000620266">
    <property type="component" value="Unassembled WGS sequence"/>
</dbReference>
<dbReference type="NCBIfam" id="TIGR01730">
    <property type="entry name" value="RND_mfp"/>
    <property type="match status" value="1"/>
</dbReference>
<dbReference type="GO" id="GO:0046914">
    <property type="term" value="F:transition metal ion binding"/>
    <property type="evidence" value="ECO:0007669"/>
    <property type="project" value="TreeGrafter"/>
</dbReference>
<keyword evidence="5" id="KW-0105">Cadmium resistance</keyword>
<dbReference type="InterPro" id="IPR058648">
    <property type="entry name" value="HH_CzcB-like"/>
</dbReference>
<evidence type="ECO:0000256" key="3">
    <source>
        <dbReference type="ARBA" id="ARBA00022833"/>
    </source>
</evidence>
<feature type="region of interest" description="Disordered" evidence="8">
    <location>
        <begin position="37"/>
        <end position="91"/>
    </location>
</feature>
<comment type="caution">
    <text evidence="14">The sequence shown here is derived from an EMBL/GenBank/DDBJ whole genome shotgun (WGS) entry which is preliminary data.</text>
</comment>
<evidence type="ECO:0000313" key="14">
    <source>
        <dbReference type="EMBL" id="GGC01371.1"/>
    </source>
</evidence>
<feature type="transmembrane region" description="Helical" evidence="9">
    <location>
        <begin position="12"/>
        <end position="30"/>
    </location>
</feature>
<reference evidence="14" key="1">
    <citation type="journal article" date="2014" name="Int. J. Syst. Evol. Microbiol.">
        <title>Complete genome sequence of Corynebacterium casei LMG S-19264T (=DSM 44701T), isolated from a smear-ripened cheese.</title>
        <authorList>
            <consortium name="US DOE Joint Genome Institute (JGI-PGF)"/>
            <person name="Walter F."/>
            <person name="Albersmeier A."/>
            <person name="Kalinowski J."/>
            <person name="Ruckert C."/>
        </authorList>
    </citation>
    <scope>NUCLEOTIDE SEQUENCE</scope>
    <source>
        <strain evidence="14">CCM 7086</strain>
    </source>
</reference>
<keyword evidence="4" id="KW-0170">Cobalt</keyword>
<dbReference type="InterPro" id="IPR058792">
    <property type="entry name" value="Beta-barrel_RND_2"/>
</dbReference>
<accession>A0A8J2ULD7</accession>
<keyword evidence="9" id="KW-0812">Transmembrane</keyword>
<protein>
    <recommendedName>
        <fullName evidence="16">Efflux transporter periplasmic adaptor subunit</fullName>
    </recommendedName>
</protein>
<feature type="compositionally biased region" description="Basic and acidic residues" evidence="8">
    <location>
        <begin position="39"/>
        <end position="91"/>
    </location>
</feature>
<evidence type="ECO:0000256" key="7">
    <source>
        <dbReference type="SAM" id="Coils"/>
    </source>
</evidence>
<dbReference type="InterPro" id="IPR051909">
    <property type="entry name" value="MFP_Cation_Efflux"/>
</dbReference>
<organism evidence="14 15">
    <name type="scientific">Oxalicibacterium flavum</name>
    <dbReference type="NCBI Taxonomy" id="179467"/>
    <lineage>
        <taxon>Bacteria</taxon>
        <taxon>Pseudomonadati</taxon>
        <taxon>Pseudomonadota</taxon>
        <taxon>Betaproteobacteria</taxon>
        <taxon>Burkholderiales</taxon>
        <taxon>Oxalobacteraceae</taxon>
        <taxon>Oxalicibacterium</taxon>
    </lineage>
</organism>
<dbReference type="EMBL" id="BMCG01000002">
    <property type="protein sequence ID" value="GGC01371.1"/>
    <property type="molecule type" value="Genomic_DNA"/>
</dbReference>
<keyword evidence="3" id="KW-0862">Zinc</keyword>
<evidence type="ECO:0000313" key="15">
    <source>
        <dbReference type="Proteomes" id="UP000620266"/>
    </source>
</evidence>
<dbReference type="Pfam" id="PF25893">
    <property type="entry name" value="HH_CzcB"/>
    <property type="match status" value="1"/>
</dbReference>
<dbReference type="Gene3D" id="1.10.287.470">
    <property type="entry name" value="Helix hairpin bin"/>
    <property type="match status" value="1"/>
</dbReference>
<dbReference type="InterPro" id="IPR006143">
    <property type="entry name" value="RND_pump_MFP"/>
</dbReference>
<dbReference type="InterPro" id="IPR058649">
    <property type="entry name" value="CzcB_C"/>
</dbReference>
<evidence type="ECO:0000256" key="9">
    <source>
        <dbReference type="SAM" id="Phobius"/>
    </source>
</evidence>
<dbReference type="PANTHER" id="PTHR30097:SF4">
    <property type="entry name" value="SLR6042 PROTEIN"/>
    <property type="match status" value="1"/>
</dbReference>
<dbReference type="FunFam" id="2.40.30.170:FF:000010">
    <property type="entry name" value="Efflux RND transporter periplasmic adaptor subunit"/>
    <property type="match status" value="1"/>
</dbReference>
<keyword evidence="9" id="KW-1133">Transmembrane helix</keyword>
<dbReference type="Pfam" id="PF25975">
    <property type="entry name" value="CzcB_C"/>
    <property type="match status" value="1"/>
</dbReference>
<dbReference type="GO" id="GO:0030288">
    <property type="term" value="C:outer membrane-bounded periplasmic space"/>
    <property type="evidence" value="ECO:0007669"/>
    <property type="project" value="TreeGrafter"/>
</dbReference>
<comment type="similarity">
    <text evidence="1">Belongs to the membrane fusion protein (MFP) (TC 8.A.1) family.</text>
</comment>
<comment type="function">
    <text evidence="6">CzcA and CzcB together would act in zinc efflux nearly as effectively as the complete czc efflux system (CzcABC). The CzcB protein is thought to funnel zinc cations to the CzcA transport protein.</text>
</comment>
<proteinExistence type="inferred from homology"/>
<dbReference type="Pfam" id="PF25954">
    <property type="entry name" value="Beta-barrel_RND_2"/>
    <property type="match status" value="1"/>
</dbReference>
<evidence type="ECO:0000259" key="10">
    <source>
        <dbReference type="Pfam" id="PF25893"/>
    </source>
</evidence>
<sequence length="430" mass="46091">MKNTLNKKQTLAIAIILVVGLLLGGLILLSDRQSASENGHAHEHGKQEHADDDHDHGEHAHDDDDDGHDHGDEKEGKPAPAKEEGHADDKVAMSAAQISAAAIRILAADHALIRTVSTLPGEIRFNDDRTAHIVPRVAGVVQSVPANLGQQVKKGEVMAVMASTAVSEQRSELLAAQKRLTLARLTWEREKTLWEEKISAEQDFLQARQAVQEAEIAVQNARQKLAAIGAATDARDALNRYEIRAPFDGIVVEKHISLGEALKEDAAVFTLSDLSTVWAEIAVPAGDLDRVRVGEKVTVKADAFDSSASGTVAHVGSLLGAQTRTATARVTLANPKGSWRPGLFVTVEVLTGEAEVPVAVTREAVHRMEGRDTVFVRTADGFAAQTVRLGRSDGRMIEIVEGLQAGTEYAADNSFVVRSELGKAGAEHAH</sequence>
<evidence type="ECO:0008006" key="16">
    <source>
        <dbReference type="Google" id="ProtNLM"/>
    </source>
</evidence>
<dbReference type="SUPFAM" id="SSF111369">
    <property type="entry name" value="HlyD-like secretion proteins"/>
    <property type="match status" value="1"/>
</dbReference>
<evidence type="ECO:0000256" key="6">
    <source>
        <dbReference type="ARBA" id="ARBA00058766"/>
    </source>
</evidence>
<dbReference type="GO" id="GO:0046686">
    <property type="term" value="P:response to cadmium ion"/>
    <property type="evidence" value="ECO:0007669"/>
    <property type="project" value="UniProtKB-KW"/>
</dbReference>
<evidence type="ECO:0000259" key="11">
    <source>
        <dbReference type="Pfam" id="PF25954"/>
    </source>
</evidence>
<evidence type="ECO:0000256" key="8">
    <source>
        <dbReference type="SAM" id="MobiDB-lite"/>
    </source>
</evidence>
<dbReference type="GO" id="GO:0022857">
    <property type="term" value="F:transmembrane transporter activity"/>
    <property type="evidence" value="ECO:0007669"/>
    <property type="project" value="InterPro"/>
</dbReference>
<evidence type="ECO:0000256" key="5">
    <source>
        <dbReference type="ARBA" id="ARBA00043263"/>
    </source>
</evidence>
<feature type="domain" description="CzcB-like C-terminal circularly permuted SH3-like" evidence="13">
    <location>
        <begin position="358"/>
        <end position="417"/>
    </location>
</feature>
<dbReference type="InterPro" id="IPR058647">
    <property type="entry name" value="BSH_CzcB-like"/>
</dbReference>
<feature type="domain" description="CzcB-like barrel-sandwich hybrid" evidence="12">
    <location>
        <begin position="129"/>
        <end position="273"/>
    </location>
</feature>
<gene>
    <name evidence="14" type="ORF">GCM10007205_08230</name>
</gene>
<dbReference type="GO" id="GO:0015679">
    <property type="term" value="P:plasma membrane copper ion transport"/>
    <property type="evidence" value="ECO:0007669"/>
    <property type="project" value="TreeGrafter"/>
</dbReference>
<dbReference type="GO" id="GO:0060003">
    <property type="term" value="P:copper ion export"/>
    <property type="evidence" value="ECO:0007669"/>
    <property type="project" value="TreeGrafter"/>
</dbReference>
<evidence type="ECO:0000256" key="2">
    <source>
        <dbReference type="ARBA" id="ARBA00022448"/>
    </source>
</evidence>